<sequence>MTTLSIQSLLSMGRAFTAEAACYLISSSDGQTPAPSPPSPQPQPPHHKPHPDDEGCKLLDSFAILVQLTLATTALITLFYKRSRERPQRPVIVWALDVSKQFAGAGVIHFLNLAISYVAGRPRNGRPKTNLCVWYFLNVAVDTTVGVLILWCWLRLIQKALEKLHVKQVKTGHYGSPPLRNMLIPWCKQTFIFVLAESLMKLCVYGMFRYLPFLFAWGEWVLRWTKGNYRYQVIFVMLIFPLVMNIIQFWIVDTIVKVSPAYTKPLTHDTTPSREPSSSDSSSTATNSENDERSPLLPK</sequence>
<feature type="region of interest" description="Disordered" evidence="1">
    <location>
        <begin position="265"/>
        <end position="299"/>
    </location>
</feature>
<protein>
    <submittedName>
        <fullName evidence="3">Oxysterol-binding protein OBPa</fullName>
    </submittedName>
</protein>
<dbReference type="GeneID" id="89946541"/>
<feature type="region of interest" description="Disordered" evidence="1">
    <location>
        <begin position="28"/>
        <end position="52"/>
    </location>
</feature>
<feature type="transmembrane region" description="Helical" evidence="2">
    <location>
        <begin position="61"/>
        <end position="80"/>
    </location>
</feature>
<keyword evidence="2" id="KW-0472">Membrane</keyword>
<dbReference type="AlphaFoldDB" id="A0AAN7DE56"/>
<dbReference type="Pfam" id="PF12400">
    <property type="entry name" value="STIMATE"/>
    <property type="match status" value="1"/>
</dbReference>
<reference evidence="3 4" key="1">
    <citation type="submission" date="2022-11" db="EMBL/GenBank/DDBJ databases">
        <title>Mucor velutinosus strain NIH1002 WGS.</title>
        <authorList>
            <person name="Subramanian P."/>
            <person name="Mullikin J.C."/>
            <person name="Segre J.A."/>
            <person name="Zelazny A.M."/>
        </authorList>
    </citation>
    <scope>NUCLEOTIDE SEQUENCE [LARGE SCALE GENOMIC DNA]</scope>
    <source>
        <strain evidence="3 4">NIH1002</strain>
    </source>
</reference>
<evidence type="ECO:0000256" key="2">
    <source>
        <dbReference type="SAM" id="Phobius"/>
    </source>
</evidence>
<feature type="transmembrane region" description="Helical" evidence="2">
    <location>
        <begin position="101"/>
        <end position="120"/>
    </location>
</feature>
<feature type="compositionally biased region" description="Low complexity" evidence="1">
    <location>
        <begin position="269"/>
        <end position="288"/>
    </location>
</feature>
<organism evidence="3 4">
    <name type="scientific">Mucor velutinosus</name>
    <dbReference type="NCBI Taxonomy" id="708070"/>
    <lineage>
        <taxon>Eukaryota</taxon>
        <taxon>Fungi</taxon>
        <taxon>Fungi incertae sedis</taxon>
        <taxon>Mucoromycota</taxon>
        <taxon>Mucoromycotina</taxon>
        <taxon>Mucoromycetes</taxon>
        <taxon>Mucorales</taxon>
        <taxon>Mucorineae</taxon>
        <taxon>Mucoraceae</taxon>
        <taxon>Mucor</taxon>
    </lineage>
</organism>
<dbReference type="PANTHER" id="PTHR31735:SF1">
    <property type="entry name" value="VACUOLAR MEMBRANE PROTEIN YPL162C"/>
    <property type="match status" value="1"/>
</dbReference>
<proteinExistence type="predicted"/>
<dbReference type="RefSeq" id="XP_064681895.1">
    <property type="nucleotide sequence ID" value="XM_064822209.1"/>
</dbReference>
<keyword evidence="2" id="KW-1133">Transmembrane helix</keyword>
<feature type="transmembrane region" description="Helical" evidence="2">
    <location>
        <begin position="132"/>
        <end position="154"/>
    </location>
</feature>
<keyword evidence="4" id="KW-1185">Reference proteome</keyword>
<keyword evidence="2" id="KW-0812">Transmembrane</keyword>
<dbReference type="PANTHER" id="PTHR31735">
    <property type="entry name" value="VACUOLAR MEMBRANE PROTEIN YPL162C"/>
    <property type="match status" value="1"/>
</dbReference>
<feature type="transmembrane region" description="Helical" evidence="2">
    <location>
        <begin position="231"/>
        <end position="252"/>
    </location>
</feature>
<dbReference type="GO" id="GO:0016020">
    <property type="term" value="C:membrane"/>
    <property type="evidence" value="ECO:0007669"/>
    <property type="project" value="TreeGrafter"/>
</dbReference>
<evidence type="ECO:0000313" key="4">
    <source>
        <dbReference type="Proteomes" id="UP001304243"/>
    </source>
</evidence>
<comment type="caution">
    <text evidence="3">The sequence shown here is derived from an EMBL/GenBank/DDBJ whole genome shotgun (WGS) entry which is preliminary data.</text>
</comment>
<dbReference type="Proteomes" id="UP001304243">
    <property type="component" value="Unassembled WGS sequence"/>
</dbReference>
<gene>
    <name evidence="3" type="primary">OSH6_1</name>
    <name evidence="3" type="ORF">ATC70_002839</name>
</gene>
<accession>A0AAN7DE56</accession>
<dbReference type="EMBL" id="JASEJX010000015">
    <property type="protein sequence ID" value="KAK4515229.1"/>
    <property type="molecule type" value="Genomic_DNA"/>
</dbReference>
<feature type="compositionally biased region" description="Pro residues" evidence="1">
    <location>
        <begin position="34"/>
        <end position="44"/>
    </location>
</feature>
<evidence type="ECO:0000256" key="1">
    <source>
        <dbReference type="SAM" id="MobiDB-lite"/>
    </source>
</evidence>
<name>A0AAN7DE56_9FUNG</name>
<evidence type="ECO:0000313" key="3">
    <source>
        <dbReference type="EMBL" id="KAK4515229.1"/>
    </source>
</evidence>
<feature type="compositionally biased region" description="Basic and acidic residues" evidence="1">
    <location>
        <begin position="290"/>
        <end position="299"/>
    </location>
</feature>
<feature type="transmembrane region" description="Helical" evidence="2">
    <location>
        <begin position="190"/>
        <end position="211"/>
    </location>
</feature>
<dbReference type="InterPro" id="IPR022127">
    <property type="entry name" value="STIMATE/YPL162C"/>
</dbReference>